<keyword evidence="1" id="KW-0732">Signal</keyword>
<keyword evidence="3" id="KW-1185">Reference proteome</keyword>
<evidence type="ECO:0000313" key="3">
    <source>
        <dbReference type="Proteomes" id="UP000018144"/>
    </source>
</evidence>
<feature type="signal peptide" evidence="1">
    <location>
        <begin position="1"/>
        <end position="17"/>
    </location>
</feature>
<accession>U4LML9</accession>
<reference evidence="2 3" key="1">
    <citation type="journal article" date="2013" name="PLoS Genet.">
        <title>The genome and development-dependent transcriptomes of Pyronema confluens: a window into fungal evolution.</title>
        <authorList>
            <person name="Traeger S."/>
            <person name="Altegoer F."/>
            <person name="Freitag M."/>
            <person name="Gabaldon T."/>
            <person name="Kempken F."/>
            <person name="Kumar A."/>
            <person name="Marcet-Houben M."/>
            <person name="Poggeler S."/>
            <person name="Stajich J.E."/>
            <person name="Nowrousian M."/>
        </authorList>
    </citation>
    <scope>NUCLEOTIDE SEQUENCE [LARGE SCALE GENOMIC DNA]</scope>
    <source>
        <strain evidence="3">CBS 100304</strain>
        <tissue evidence="2">Vegetative mycelium</tissue>
    </source>
</reference>
<proteinExistence type="predicted"/>
<protein>
    <recommendedName>
        <fullName evidence="4">Hydrophobin</fullName>
    </recommendedName>
</protein>
<organism evidence="2 3">
    <name type="scientific">Pyronema omphalodes (strain CBS 100304)</name>
    <name type="common">Pyronema confluens</name>
    <dbReference type="NCBI Taxonomy" id="1076935"/>
    <lineage>
        <taxon>Eukaryota</taxon>
        <taxon>Fungi</taxon>
        <taxon>Dikarya</taxon>
        <taxon>Ascomycota</taxon>
        <taxon>Pezizomycotina</taxon>
        <taxon>Pezizomycetes</taxon>
        <taxon>Pezizales</taxon>
        <taxon>Pyronemataceae</taxon>
        <taxon>Pyronema</taxon>
    </lineage>
</organism>
<dbReference type="Proteomes" id="UP000018144">
    <property type="component" value="Unassembled WGS sequence"/>
</dbReference>
<dbReference type="OrthoDB" id="10554416at2759"/>
<dbReference type="AlphaFoldDB" id="U4LML9"/>
<gene>
    <name evidence="2" type="ORF">PCON_01050</name>
</gene>
<feature type="chain" id="PRO_5004651587" description="Hydrophobin" evidence="1">
    <location>
        <begin position="18"/>
        <end position="127"/>
    </location>
</feature>
<sequence>MQFTTAILAIFVASAVAVPTFGSGDGQCNFRQNNQVQQGSVICCIKGDHTSSGSTQSGSGLIGNVLGLATGDLLSDISCAVNLCGTQALNNVGVLANNNNAICCKNVNSQGVINVNVLSTSCGKLLL</sequence>
<dbReference type="EMBL" id="HF936048">
    <property type="protein sequence ID" value="CCX33369.1"/>
    <property type="molecule type" value="Genomic_DNA"/>
</dbReference>
<evidence type="ECO:0000256" key="1">
    <source>
        <dbReference type="SAM" id="SignalP"/>
    </source>
</evidence>
<evidence type="ECO:0008006" key="4">
    <source>
        <dbReference type="Google" id="ProtNLM"/>
    </source>
</evidence>
<evidence type="ECO:0000313" key="2">
    <source>
        <dbReference type="EMBL" id="CCX33369.1"/>
    </source>
</evidence>
<name>U4LML9_PYROM</name>